<gene>
    <name evidence="2" type="ORF">A8975_2324</name>
</gene>
<keyword evidence="1" id="KW-0812">Transmembrane</keyword>
<dbReference type="RefSeq" id="WP_161566756.1">
    <property type="nucleotide sequence ID" value="NZ_SOQZ01000005.1"/>
</dbReference>
<accession>A0ABY2G2T2</accession>
<comment type="caution">
    <text evidence="2">The sequence shown here is derived from an EMBL/GenBank/DDBJ whole genome shotgun (WGS) entry which is preliminary data.</text>
</comment>
<proteinExistence type="predicted"/>
<organism evidence="2 3">
    <name type="scientific">Meridianimaribacter flavus</name>
    <dbReference type="NCBI Taxonomy" id="571115"/>
    <lineage>
        <taxon>Bacteria</taxon>
        <taxon>Pseudomonadati</taxon>
        <taxon>Bacteroidota</taxon>
        <taxon>Flavobacteriia</taxon>
        <taxon>Flavobacteriales</taxon>
        <taxon>Flavobacteriaceae</taxon>
        <taxon>Meridianimaribacter</taxon>
    </lineage>
</organism>
<keyword evidence="1" id="KW-1133">Transmembrane helix</keyword>
<feature type="transmembrane region" description="Helical" evidence="1">
    <location>
        <begin position="6"/>
        <end position="22"/>
    </location>
</feature>
<evidence type="ECO:0000313" key="2">
    <source>
        <dbReference type="EMBL" id="TDY10597.1"/>
    </source>
</evidence>
<evidence type="ECO:0000313" key="3">
    <source>
        <dbReference type="Proteomes" id="UP000294930"/>
    </source>
</evidence>
<sequence>MKKNLLGAIVIFFVTVAFLLMIDDISKSKNSQHVQNIDMYNVDQQPDLATTDTEE</sequence>
<reference evidence="2 3" key="1">
    <citation type="submission" date="2019-03" db="EMBL/GenBank/DDBJ databases">
        <title>Genomic Encyclopedia of Type Strains, Phase III (KMG-III): the genomes of soil and plant-associated and newly described type strains.</title>
        <authorList>
            <person name="Whitman W."/>
        </authorList>
    </citation>
    <scope>NUCLEOTIDE SEQUENCE [LARGE SCALE GENOMIC DNA]</scope>
    <source>
        <strain evidence="2 3">CGMCC 1.10957</strain>
    </source>
</reference>
<protein>
    <submittedName>
        <fullName evidence="2">Uncharacterized protein</fullName>
    </submittedName>
</protein>
<evidence type="ECO:0000256" key="1">
    <source>
        <dbReference type="SAM" id="Phobius"/>
    </source>
</evidence>
<keyword evidence="1" id="KW-0472">Membrane</keyword>
<dbReference type="EMBL" id="SOQZ01000005">
    <property type="protein sequence ID" value="TDY10597.1"/>
    <property type="molecule type" value="Genomic_DNA"/>
</dbReference>
<name>A0ABY2G2T2_9FLAO</name>
<keyword evidence="3" id="KW-1185">Reference proteome</keyword>
<dbReference type="Proteomes" id="UP000294930">
    <property type="component" value="Unassembled WGS sequence"/>
</dbReference>